<accession>A0AAP0EBS4</accession>
<sequence>MEILGVAHLRPLKVGEEICNLIGKINEPVREETQILGIPINRDVESSLLVTDFVERVRGVVGGEESTRSLELFERIWWEFS</sequence>
<reference evidence="1 2" key="1">
    <citation type="submission" date="2024-01" db="EMBL/GenBank/DDBJ databases">
        <title>Genome assemblies of Stephania.</title>
        <authorList>
            <person name="Yang L."/>
        </authorList>
    </citation>
    <scope>NUCLEOTIDE SEQUENCE [LARGE SCALE GENOMIC DNA]</scope>
    <source>
        <strain evidence="1">QJT</strain>
        <tissue evidence="1">Leaf</tissue>
    </source>
</reference>
<evidence type="ECO:0000313" key="1">
    <source>
        <dbReference type="EMBL" id="KAK9090355.1"/>
    </source>
</evidence>
<comment type="caution">
    <text evidence="1">The sequence shown here is derived from an EMBL/GenBank/DDBJ whole genome shotgun (WGS) entry which is preliminary data.</text>
</comment>
<dbReference type="Proteomes" id="UP001417504">
    <property type="component" value="Unassembled WGS sequence"/>
</dbReference>
<protein>
    <submittedName>
        <fullName evidence="1">Uncharacterized protein</fullName>
    </submittedName>
</protein>
<name>A0AAP0EBS4_9MAGN</name>
<proteinExistence type="predicted"/>
<keyword evidence="2" id="KW-1185">Reference proteome</keyword>
<evidence type="ECO:0000313" key="2">
    <source>
        <dbReference type="Proteomes" id="UP001417504"/>
    </source>
</evidence>
<organism evidence="1 2">
    <name type="scientific">Stephania japonica</name>
    <dbReference type="NCBI Taxonomy" id="461633"/>
    <lineage>
        <taxon>Eukaryota</taxon>
        <taxon>Viridiplantae</taxon>
        <taxon>Streptophyta</taxon>
        <taxon>Embryophyta</taxon>
        <taxon>Tracheophyta</taxon>
        <taxon>Spermatophyta</taxon>
        <taxon>Magnoliopsida</taxon>
        <taxon>Ranunculales</taxon>
        <taxon>Menispermaceae</taxon>
        <taxon>Menispermoideae</taxon>
        <taxon>Cissampelideae</taxon>
        <taxon>Stephania</taxon>
    </lineage>
</organism>
<gene>
    <name evidence="1" type="ORF">Sjap_023532</name>
</gene>
<dbReference type="AlphaFoldDB" id="A0AAP0EBS4"/>
<dbReference type="EMBL" id="JBBNAE010000010">
    <property type="protein sequence ID" value="KAK9090355.1"/>
    <property type="molecule type" value="Genomic_DNA"/>
</dbReference>